<dbReference type="EMBL" id="AGNL01027065">
    <property type="protein sequence ID" value="EJK57776.1"/>
    <property type="molecule type" value="Genomic_DNA"/>
</dbReference>
<evidence type="ECO:0000256" key="4">
    <source>
        <dbReference type="SAM" id="MobiDB-lite"/>
    </source>
</evidence>
<comment type="caution">
    <text evidence="8">The sequence shown here is derived from an EMBL/GenBank/DDBJ whole genome shotgun (WGS) entry which is preliminary data.</text>
</comment>
<dbReference type="InterPro" id="IPR050060">
    <property type="entry name" value="Phosphoglucosamine_mutase"/>
</dbReference>
<evidence type="ECO:0000313" key="8">
    <source>
        <dbReference type="EMBL" id="EJK57776.1"/>
    </source>
</evidence>
<dbReference type="InterPro" id="IPR005841">
    <property type="entry name" value="Alpha-D-phosphohexomutase_SF"/>
</dbReference>
<evidence type="ECO:0000259" key="7">
    <source>
        <dbReference type="Pfam" id="PF02880"/>
    </source>
</evidence>
<sequence length="651" mass="70482">RGPRPAATAARKETLLAKVHHEDGPDAPPRRPPGPGLRPRKGRGLPPPAWSAIAVFARARASLRFQRDLVVRRHQRSYEKSASVLLRLRPPREIDSDNTPPSLQAILSSLRELKSGSDLRGTFVPHPSSGGTILNVSHLIRTFKGENGKGAAALTPFASYCFGAALARWLLLDGGPGETPDGRTVCVGRDPRPHGERLSDSFARGVESVPGARALYTGLASTPCMDTLVRLGRCDAAAMVTASHLPEEKNGIKMFSDRGSPDVDELMELARAEAREWYTVGLVPPSSGREGVLCSGLVDYLPEYAETLARALRREVGGADPAKPLEGLRIVVNPGKGSGCFFSDLLSDLGADTRGSIHCTPDGTFPESFGVPNPEKASMVDETIEACHAHDADLGVMFDTDADRAGFVLPNGDGAYEPLNRNRLIAMLGYAFSSQSPGCTVVTDSTTSEGLSDFLSGLGLDHVRYLRGYANVIRRAKEITANDETDQVAEVAIETSGHCAMRENGYVDDGTYTAVKIIGLLARSKAAGTGSLLENIAGLEEMEYDREFRLNIADGFLETTSSIFQLIVEAVLTEQCESNDDWTVDTDNLEGVRVRLCSGGFFMLRQSLHDPVISLQIESVSEDVARENVLRPLVRMFKKYDLLEYGSLEKE</sequence>
<dbReference type="Gene3D" id="3.40.120.10">
    <property type="entry name" value="Alpha-D-Glucose-1,6-Bisphosphate, subunit A, domain 3"/>
    <property type="match status" value="3"/>
</dbReference>
<evidence type="ECO:0000313" key="9">
    <source>
        <dbReference type="Proteomes" id="UP000266841"/>
    </source>
</evidence>
<dbReference type="Pfam" id="PF02880">
    <property type="entry name" value="PGM_PMM_III"/>
    <property type="match status" value="1"/>
</dbReference>
<evidence type="ECO:0000256" key="2">
    <source>
        <dbReference type="ARBA" id="ARBA00010231"/>
    </source>
</evidence>
<keyword evidence="9" id="KW-1185">Reference proteome</keyword>
<feature type="region of interest" description="Disordered" evidence="4">
    <location>
        <begin position="16"/>
        <end position="45"/>
    </location>
</feature>
<evidence type="ECO:0008006" key="10">
    <source>
        <dbReference type="Google" id="ProtNLM"/>
    </source>
</evidence>
<dbReference type="SUPFAM" id="SSF53738">
    <property type="entry name" value="Phosphoglucomutase, first 3 domains"/>
    <property type="match status" value="3"/>
</dbReference>
<dbReference type="InterPro" id="IPR005844">
    <property type="entry name" value="A-D-PHexomutase_a/b/a-I"/>
</dbReference>
<protein>
    <recommendedName>
        <fullName evidence="10">Alpha-D-phosphohexomutase alpha/beta/alpha domain-containing protein</fullName>
    </recommendedName>
</protein>
<evidence type="ECO:0000256" key="1">
    <source>
        <dbReference type="ARBA" id="ARBA00001946"/>
    </source>
</evidence>
<feature type="compositionally biased region" description="Pro residues" evidence="4">
    <location>
        <begin position="26"/>
        <end position="36"/>
    </location>
</feature>
<organism evidence="8 9">
    <name type="scientific">Thalassiosira oceanica</name>
    <name type="common">Marine diatom</name>
    <dbReference type="NCBI Taxonomy" id="159749"/>
    <lineage>
        <taxon>Eukaryota</taxon>
        <taxon>Sar</taxon>
        <taxon>Stramenopiles</taxon>
        <taxon>Ochrophyta</taxon>
        <taxon>Bacillariophyta</taxon>
        <taxon>Coscinodiscophyceae</taxon>
        <taxon>Thalassiosirophycidae</taxon>
        <taxon>Thalassiosirales</taxon>
        <taxon>Thalassiosiraceae</taxon>
        <taxon>Thalassiosira</taxon>
    </lineage>
</organism>
<feature type="domain" description="Alpha-D-phosphohexomutase alpha/beta/alpha" evidence="7">
    <location>
        <begin position="422"/>
        <end position="525"/>
    </location>
</feature>
<proteinExistence type="inferred from homology"/>
<feature type="domain" description="Alpha-D-phosphohexomutase alpha/beta/alpha" evidence="5">
    <location>
        <begin position="153"/>
        <end position="265"/>
    </location>
</feature>
<comment type="similarity">
    <text evidence="2">Belongs to the phosphohexose mutase family.</text>
</comment>
<dbReference type="OMA" id="KMCRAGA"/>
<dbReference type="InterPro" id="IPR016055">
    <property type="entry name" value="A-D-PHexomutase_a/b/a-I/II/III"/>
</dbReference>
<comment type="cofactor">
    <cofactor evidence="1">
        <name>Mg(2+)</name>
        <dbReference type="ChEBI" id="CHEBI:18420"/>
    </cofactor>
</comment>
<dbReference type="PANTHER" id="PTHR42946">
    <property type="entry name" value="PHOSPHOHEXOSE MUTASE"/>
    <property type="match status" value="1"/>
</dbReference>
<dbReference type="InterPro" id="IPR005846">
    <property type="entry name" value="A-D-PHexomutase_a/b/a-III"/>
</dbReference>
<evidence type="ECO:0000256" key="3">
    <source>
        <dbReference type="ARBA" id="ARBA00022553"/>
    </source>
</evidence>
<dbReference type="Pfam" id="PF02878">
    <property type="entry name" value="PGM_PMM_I"/>
    <property type="match status" value="1"/>
</dbReference>
<dbReference type="InterPro" id="IPR005845">
    <property type="entry name" value="A-D-PHexomutase_a/b/a-II"/>
</dbReference>
<gene>
    <name evidence="8" type="ORF">THAOC_22148</name>
</gene>
<dbReference type="AlphaFoldDB" id="K0SA25"/>
<dbReference type="OrthoDB" id="1743979at2759"/>
<reference evidence="8 9" key="1">
    <citation type="journal article" date="2012" name="Genome Biol.">
        <title>Genome and low-iron response of an oceanic diatom adapted to chronic iron limitation.</title>
        <authorList>
            <person name="Lommer M."/>
            <person name="Specht M."/>
            <person name="Roy A.S."/>
            <person name="Kraemer L."/>
            <person name="Andreson R."/>
            <person name="Gutowska M.A."/>
            <person name="Wolf J."/>
            <person name="Bergner S.V."/>
            <person name="Schilhabel M.B."/>
            <person name="Klostermeier U.C."/>
            <person name="Beiko R.G."/>
            <person name="Rosenstiel P."/>
            <person name="Hippler M."/>
            <person name="Laroche J."/>
        </authorList>
    </citation>
    <scope>NUCLEOTIDE SEQUENCE [LARGE SCALE GENOMIC DNA]</scope>
    <source>
        <strain evidence="8 9">CCMP1005</strain>
    </source>
</reference>
<evidence type="ECO:0000259" key="5">
    <source>
        <dbReference type="Pfam" id="PF02878"/>
    </source>
</evidence>
<dbReference type="eggNOG" id="KOG1220">
    <property type="taxonomic scope" value="Eukaryota"/>
</dbReference>
<keyword evidence="3" id="KW-0597">Phosphoprotein</keyword>
<accession>K0SA25</accession>
<dbReference type="GO" id="GO:0004615">
    <property type="term" value="F:phosphomannomutase activity"/>
    <property type="evidence" value="ECO:0007669"/>
    <property type="project" value="TreeGrafter"/>
</dbReference>
<feature type="domain" description="Alpha-D-phosphohexomutase alpha/beta/alpha" evidence="6">
    <location>
        <begin position="325"/>
        <end position="412"/>
    </location>
</feature>
<evidence type="ECO:0000259" key="6">
    <source>
        <dbReference type="Pfam" id="PF02879"/>
    </source>
</evidence>
<feature type="non-terminal residue" evidence="8">
    <location>
        <position position="1"/>
    </location>
</feature>
<dbReference type="PANTHER" id="PTHR42946:SF1">
    <property type="entry name" value="PHOSPHOGLUCOMUTASE (ALPHA-D-GLUCOSE-1,6-BISPHOSPHATE-DEPENDENT)"/>
    <property type="match status" value="1"/>
</dbReference>
<dbReference type="Pfam" id="PF02879">
    <property type="entry name" value="PGM_PMM_II"/>
    <property type="match status" value="1"/>
</dbReference>
<dbReference type="Proteomes" id="UP000266841">
    <property type="component" value="Unassembled WGS sequence"/>
</dbReference>
<dbReference type="GO" id="GO:0005975">
    <property type="term" value="P:carbohydrate metabolic process"/>
    <property type="evidence" value="ECO:0007669"/>
    <property type="project" value="InterPro"/>
</dbReference>
<name>K0SA25_THAOC</name>
<dbReference type="PRINTS" id="PR00509">
    <property type="entry name" value="PGMPMM"/>
</dbReference>